<gene>
    <name evidence="2" type="ORF">MAR_020459</name>
</gene>
<dbReference type="EMBL" id="CP111016">
    <property type="protein sequence ID" value="WAR05090.1"/>
    <property type="molecule type" value="Genomic_DNA"/>
</dbReference>
<keyword evidence="1" id="KW-0732">Signal</keyword>
<evidence type="ECO:0000313" key="2">
    <source>
        <dbReference type="EMBL" id="WAR05090.1"/>
    </source>
</evidence>
<evidence type="ECO:0000313" key="3">
    <source>
        <dbReference type="Proteomes" id="UP001164746"/>
    </source>
</evidence>
<evidence type="ECO:0000256" key="1">
    <source>
        <dbReference type="SAM" id="SignalP"/>
    </source>
</evidence>
<accession>A0ABY7E4Y2</accession>
<proteinExistence type="predicted"/>
<reference evidence="2" key="1">
    <citation type="submission" date="2022-11" db="EMBL/GenBank/DDBJ databases">
        <title>Centuries of genome instability and evolution in soft-shell clam transmissible cancer (bioRxiv).</title>
        <authorList>
            <person name="Hart S.F.M."/>
            <person name="Yonemitsu M.A."/>
            <person name="Giersch R.M."/>
            <person name="Beal B.F."/>
            <person name="Arriagada G."/>
            <person name="Davis B.W."/>
            <person name="Ostrander E.A."/>
            <person name="Goff S.P."/>
            <person name="Metzger M.J."/>
        </authorList>
    </citation>
    <scope>NUCLEOTIDE SEQUENCE</scope>
    <source>
        <strain evidence="2">MELC-2E11</strain>
        <tissue evidence="2">Siphon/mantle</tissue>
    </source>
</reference>
<name>A0ABY7E4Y2_MYAAR</name>
<feature type="signal peptide" evidence="1">
    <location>
        <begin position="1"/>
        <end position="19"/>
    </location>
</feature>
<dbReference type="Proteomes" id="UP001164746">
    <property type="component" value="Chromosome 5"/>
</dbReference>
<feature type="chain" id="PRO_5046094082" evidence="1">
    <location>
        <begin position="20"/>
        <end position="71"/>
    </location>
</feature>
<protein>
    <submittedName>
        <fullName evidence="2">Uncharacterized protein</fullName>
    </submittedName>
</protein>
<organism evidence="2 3">
    <name type="scientific">Mya arenaria</name>
    <name type="common">Soft-shell clam</name>
    <dbReference type="NCBI Taxonomy" id="6604"/>
    <lineage>
        <taxon>Eukaryota</taxon>
        <taxon>Metazoa</taxon>
        <taxon>Spiralia</taxon>
        <taxon>Lophotrochozoa</taxon>
        <taxon>Mollusca</taxon>
        <taxon>Bivalvia</taxon>
        <taxon>Autobranchia</taxon>
        <taxon>Heteroconchia</taxon>
        <taxon>Euheterodonta</taxon>
        <taxon>Imparidentia</taxon>
        <taxon>Neoheterodontei</taxon>
        <taxon>Myida</taxon>
        <taxon>Myoidea</taxon>
        <taxon>Myidae</taxon>
        <taxon>Mya</taxon>
    </lineage>
</organism>
<keyword evidence="3" id="KW-1185">Reference proteome</keyword>
<sequence>MASLTWITLLFATLPSALCTGTCDNKFEYEFGVLQKLEMLEKEKAHLATDLNVQAYTNRALADQGYYPKTG</sequence>